<gene>
    <name evidence="1" type="ORF">MMSR116_11595</name>
</gene>
<dbReference type="Proteomes" id="UP000012488">
    <property type="component" value="Chromosome"/>
</dbReference>
<reference evidence="1 2" key="1">
    <citation type="journal article" date="2012" name="Genet. Mol. Biol.">
        <title>Analysis of 16S rRNA and mxaF genes revealing insights into Methylobacterium niche-specific plant association.</title>
        <authorList>
            <person name="Dourado M.N."/>
            <person name="Andreote F.D."/>
            <person name="Dini-Andreote F."/>
            <person name="Conti R."/>
            <person name="Araujo J.M."/>
            <person name="Araujo W.L."/>
        </authorList>
    </citation>
    <scope>NUCLEOTIDE SEQUENCE [LARGE SCALE GENOMIC DNA]</scope>
    <source>
        <strain evidence="1 2">SR1.6/6</strain>
    </source>
</reference>
<protein>
    <submittedName>
        <fullName evidence="1">Uncharacterized protein</fullName>
    </submittedName>
</protein>
<sequence length="532" mass="55913">MEAVAASDPDWDAALAAALLGADRVPSAASNAPLPGLDPVGAPGGALLAQIAVQGLVHRAAAGLGPEALRAAPERPVDGPECPPAAARRLQALLAAGSSAEPRRREWFALAAEAGLRAPSWLHAELAGVRGGEAALARSIAGAELDWLARACGAEIAAPDAAAAAAEGEAENRVDDSPADRYRALIALRQRDPDGARDALVSGFKAEKAKLRAQLLSALDEGLNPADEPFLEGCLDDRAAEVRACAQRLLTRLPGSRLGARMAERARTALAIESRRHLLIRTRHALVVTLPEEAPDLVRDGIEPNAYARDDGGRRAGLLRDILAAAPLGAFADHPPRLWVDLALQSEWSIPLLEGFLRCVSRERDPVWIHAMAEGLFMAWNGRLPGVKRADALTDLWARSVGLMPAPAWEEAVASLLHSHGVGALPLLAKAPPHFSPTFTDALMSWIAAVSRGTGAAQEALTRAWIIGRFGNSAAPTERAAAAAASILAGLPEGEGSRLRGQLASLAETLELRAAMRREFGNQIAEGRALRT</sequence>
<dbReference type="OrthoDB" id="262508at2"/>
<dbReference type="AlphaFoldDB" id="A0A6B9FKB0"/>
<organism evidence="1 2">
    <name type="scientific">Methylobacterium mesophilicum SR1.6/6</name>
    <dbReference type="NCBI Taxonomy" id="908290"/>
    <lineage>
        <taxon>Bacteria</taxon>
        <taxon>Pseudomonadati</taxon>
        <taxon>Pseudomonadota</taxon>
        <taxon>Alphaproteobacteria</taxon>
        <taxon>Hyphomicrobiales</taxon>
        <taxon>Methylobacteriaceae</taxon>
        <taxon>Methylobacterium</taxon>
    </lineage>
</organism>
<evidence type="ECO:0000313" key="1">
    <source>
        <dbReference type="EMBL" id="QGY02442.1"/>
    </source>
</evidence>
<accession>A0A6B9FKB0</accession>
<dbReference type="InterPro" id="IPR043746">
    <property type="entry name" value="DUF5691"/>
</dbReference>
<proteinExistence type="predicted"/>
<dbReference type="EMBL" id="CP043538">
    <property type="protein sequence ID" value="QGY02442.1"/>
    <property type="molecule type" value="Genomic_DNA"/>
</dbReference>
<reference evidence="1 2" key="2">
    <citation type="journal article" date="2013" name="Genome Announc.">
        <title>Draft Genome Sequence of Methylobacterium mesophilicum Strain SR1.6/6, Isolated from Citrus sinensis.</title>
        <authorList>
            <person name="Marinho Almeida D."/>
            <person name="Dini-Andreote F."/>
            <person name="Camargo Neves A.A."/>
            <person name="Juca Ramos R.T."/>
            <person name="Andreote F.D."/>
            <person name="Carneiro A.R."/>
            <person name="Oliveira de Souza Lima A."/>
            <person name="Caracciolo Gomes de Sa P.H."/>
            <person name="Ribeiro Barbosa M.S."/>
            <person name="Araujo W.L."/>
            <person name="Silva A."/>
        </authorList>
    </citation>
    <scope>NUCLEOTIDE SEQUENCE [LARGE SCALE GENOMIC DNA]</scope>
    <source>
        <strain evidence="1 2">SR1.6/6</strain>
    </source>
</reference>
<dbReference type="SUPFAM" id="SSF48371">
    <property type="entry name" value="ARM repeat"/>
    <property type="match status" value="1"/>
</dbReference>
<dbReference type="RefSeq" id="WP_010683029.1">
    <property type="nucleotide sequence ID" value="NZ_CP043538.1"/>
</dbReference>
<name>A0A6B9FKB0_9HYPH</name>
<dbReference type="KEGG" id="mmes:MMSR116_11595"/>
<evidence type="ECO:0000313" key="2">
    <source>
        <dbReference type="Proteomes" id="UP000012488"/>
    </source>
</evidence>
<dbReference type="Pfam" id="PF18944">
    <property type="entry name" value="DUF5691"/>
    <property type="match status" value="1"/>
</dbReference>
<dbReference type="InterPro" id="IPR016024">
    <property type="entry name" value="ARM-type_fold"/>
</dbReference>